<dbReference type="EMBL" id="CP053642">
    <property type="protein sequence ID" value="QKD80440.1"/>
    <property type="molecule type" value="Genomic_DNA"/>
</dbReference>
<keyword evidence="1" id="KW-0227">DNA damage</keyword>
<keyword evidence="3" id="KW-0742">SOS response</keyword>
<dbReference type="Pfam" id="PF13558">
    <property type="entry name" value="SbcC_Walker_B"/>
    <property type="match status" value="1"/>
</dbReference>
<evidence type="ECO:0000256" key="5">
    <source>
        <dbReference type="SAM" id="MobiDB-lite"/>
    </source>
</evidence>
<protein>
    <submittedName>
        <fullName evidence="6">ATPase</fullName>
    </submittedName>
</protein>
<dbReference type="Gene3D" id="3.40.50.300">
    <property type="entry name" value="P-loop containing nucleotide triphosphate hydrolases"/>
    <property type="match status" value="1"/>
</dbReference>
<dbReference type="GO" id="GO:0006302">
    <property type="term" value="P:double-strand break repair"/>
    <property type="evidence" value="ECO:0007669"/>
    <property type="project" value="TreeGrafter"/>
</dbReference>
<keyword evidence="4" id="KW-0175">Coiled coil</keyword>
<evidence type="ECO:0000313" key="7">
    <source>
        <dbReference type="Proteomes" id="UP000504752"/>
    </source>
</evidence>
<dbReference type="PANTHER" id="PTHR32182">
    <property type="entry name" value="DNA REPLICATION AND REPAIR PROTEIN RECF"/>
    <property type="match status" value="1"/>
</dbReference>
<sequence>MRTTTPPTPTRERRRAASPVPPAPRSARTRSRLREADAQHRLSRIQVHNWGTFNGYHDLPVPRDGLILTGPSGSGKSSLLDALSAVLVPAKNRRFNAAAQDSGATDRARTILSYVRGAYRRTTDGATGEVVTDFLRAGATRSGVALTFSQGGEGAESLTLIVLFHVRAGTNAVDAVAQLLLMAEGSPDLTTLLPYLAHGIDRRAIRRDHPEGLRLFDKYEAFAAAFRRRLGLSSEVAQRLLHRTQAAKSLASLDTLLRDFMLDEPETLRLADAAVEQFGELREAHAAVVEAREQERALAPLSELSRTIIDAGAQQAHAEALAAAVPGYVHHLRLTRLEEERDRAAAAVSGLEAEVARAAAREDAAVADLDLLRAERHGAAGAGLPAATARLEAAQVEAARRADAVRALERCLSELDATAPADARAHHELQAVLAAEDSSLRGQLASLRAERDTAGLAALDLKRRVDALTTEREQILASRSAMPPRLLGARDLIATVIGQPASVLPFAGEILRVVDGEEDWRVAIEAVAGGFATHMLVPDRLYRDVLAAVDTLHLGARLHFDRLLPAAQAARGVPRVPGGALARKIEPIPGTEHADWLNVELMRRFDHLCVEGAEELAAVDRGVTRSGQVKSSRTAHLKDDRRDPADPRAWVIGVDARERLELVVDELAARAREKAGADARLDGLEAREAVLRDRLAACQRATEFTWEQIDVASAASQAERWARRCEQLRDAQPGLAQLDARIETARQVLSRARQTLRELSASLVREAENRDAATAELDRLREREQTLRAGALTPGDEEEALILSAPESGPMRVELDERFRSQRRRRPNLEEISEVAARVSKEIVEQREAAARSEARAVASAVVTMSTFVATWPETRGQVLPEIDYLDEFLAILARLQSDDLPRHERRFTALLRSQSRQNIGHLASEIRRAVSQVRARIGPVNDALATTEYSPGHHLRIKVEERRLPVVNDFLRDLATIASGSLELDDESPDRAEERYALLGRIMSRLSSSEPRDAAWRRQCLDTRLHVAFRAEERDVDGVVVDVYEGASGLSGGQRQKLVVFCLAAALRYQLTDPGNQLPGYALVVLDEAFDKTDADYTRAGLEVFRGFGFQLLLATPMKMLQTLEEHVGGAAMVTNTPEGDASALSMVLFDAPARRGAWAAPERPGDLFEGFDLEAL</sequence>
<dbReference type="Pfam" id="PF13555">
    <property type="entry name" value="AAA_29"/>
    <property type="match status" value="1"/>
</dbReference>
<name>A0A6M8B783_9ACTO</name>
<dbReference type="GO" id="GO:0009432">
    <property type="term" value="P:SOS response"/>
    <property type="evidence" value="ECO:0007669"/>
    <property type="project" value="UniProtKB-KW"/>
</dbReference>
<feature type="region of interest" description="Disordered" evidence="5">
    <location>
        <begin position="1"/>
        <end position="38"/>
    </location>
</feature>
<dbReference type="KEGG" id="amam:HPC72_09665"/>
<evidence type="ECO:0000256" key="3">
    <source>
        <dbReference type="ARBA" id="ARBA00023236"/>
    </source>
</evidence>
<proteinExistence type="predicted"/>
<reference evidence="6 7" key="1">
    <citation type="submission" date="2020-05" db="EMBL/GenBank/DDBJ databases">
        <title>Actinomyces sp. zg-325.</title>
        <authorList>
            <person name="Yang C."/>
        </authorList>
    </citation>
    <scope>NUCLEOTIDE SEQUENCE [LARGE SCALE GENOMIC DNA]</scope>
    <source>
        <strain evidence="7">zg-325</strain>
    </source>
</reference>
<feature type="coiled-coil region" evidence="4">
    <location>
        <begin position="711"/>
        <end position="790"/>
    </location>
</feature>
<dbReference type="PANTHER" id="PTHR32182:SF0">
    <property type="entry name" value="DNA REPLICATION AND REPAIR PROTEIN RECF"/>
    <property type="match status" value="1"/>
</dbReference>
<dbReference type="InterPro" id="IPR027417">
    <property type="entry name" value="P-loop_NTPase"/>
</dbReference>
<gene>
    <name evidence="6" type="ORF">HPC72_09665</name>
</gene>
<dbReference type="SUPFAM" id="SSF52540">
    <property type="entry name" value="P-loop containing nucleoside triphosphate hydrolases"/>
    <property type="match status" value="1"/>
</dbReference>
<evidence type="ECO:0000256" key="4">
    <source>
        <dbReference type="SAM" id="Coils"/>
    </source>
</evidence>
<keyword evidence="2" id="KW-0234">DNA repair</keyword>
<accession>A0A6M8B783</accession>
<dbReference type="RefSeq" id="WP_159522396.1">
    <property type="nucleotide sequence ID" value="NZ_CP053642.1"/>
</dbReference>
<dbReference type="AlphaFoldDB" id="A0A6M8B783"/>
<organism evidence="6 7">
    <name type="scientific">Actinomyces marmotae</name>
    <dbReference type="NCBI Taxonomy" id="2737173"/>
    <lineage>
        <taxon>Bacteria</taxon>
        <taxon>Bacillati</taxon>
        <taxon>Actinomycetota</taxon>
        <taxon>Actinomycetes</taxon>
        <taxon>Actinomycetales</taxon>
        <taxon>Actinomycetaceae</taxon>
        <taxon>Actinomyces</taxon>
    </lineage>
</organism>
<evidence type="ECO:0000256" key="2">
    <source>
        <dbReference type="ARBA" id="ARBA00023204"/>
    </source>
</evidence>
<evidence type="ECO:0000313" key="6">
    <source>
        <dbReference type="EMBL" id="QKD80440.1"/>
    </source>
</evidence>
<evidence type="ECO:0000256" key="1">
    <source>
        <dbReference type="ARBA" id="ARBA00022763"/>
    </source>
</evidence>
<dbReference type="GO" id="GO:0000731">
    <property type="term" value="P:DNA synthesis involved in DNA repair"/>
    <property type="evidence" value="ECO:0007669"/>
    <property type="project" value="TreeGrafter"/>
</dbReference>
<keyword evidence="7" id="KW-1185">Reference proteome</keyword>
<dbReference type="Proteomes" id="UP000504752">
    <property type="component" value="Chromosome"/>
</dbReference>